<dbReference type="OrthoDB" id="1728340at2759"/>
<name>A0A1Q3BNC1_CEPFO</name>
<feature type="transmembrane region" description="Helical" evidence="6">
    <location>
        <begin position="7"/>
        <end position="25"/>
    </location>
</feature>
<evidence type="ECO:0000256" key="3">
    <source>
        <dbReference type="ARBA" id="ARBA00022692"/>
    </source>
</evidence>
<dbReference type="AlphaFoldDB" id="A0A1Q3BNC1"/>
<keyword evidence="3 6" id="KW-0812">Transmembrane</keyword>
<keyword evidence="4 6" id="KW-1133">Transmembrane helix</keyword>
<comment type="caution">
    <text evidence="8">The sequence shown here is derived from an EMBL/GenBank/DDBJ whole genome shotgun (WGS) entry which is preliminary data.</text>
</comment>
<comment type="similarity">
    <text evidence="2 6">Belongs to the drug/metabolite transporter (DMT) superfamily. Plant drug/metabolite exporter (P-DME) (TC 2.A.7.4) family.</text>
</comment>
<feature type="domain" description="EamA" evidence="7">
    <location>
        <begin position="170"/>
        <end position="306"/>
    </location>
</feature>
<evidence type="ECO:0000256" key="4">
    <source>
        <dbReference type="ARBA" id="ARBA00022989"/>
    </source>
</evidence>
<dbReference type="PANTHER" id="PTHR31218">
    <property type="entry name" value="WAT1-RELATED PROTEIN"/>
    <property type="match status" value="1"/>
</dbReference>
<evidence type="ECO:0000256" key="5">
    <source>
        <dbReference type="ARBA" id="ARBA00023136"/>
    </source>
</evidence>
<dbReference type="InParanoid" id="A0A1Q3BNC1"/>
<gene>
    <name evidence="8" type="ORF">CFOL_v3_12890</name>
</gene>
<feature type="transmembrane region" description="Helical" evidence="6">
    <location>
        <begin position="232"/>
        <end position="250"/>
    </location>
</feature>
<evidence type="ECO:0000259" key="7">
    <source>
        <dbReference type="Pfam" id="PF00892"/>
    </source>
</evidence>
<dbReference type="EMBL" id="BDDD01000719">
    <property type="protein sequence ID" value="GAV69389.1"/>
    <property type="molecule type" value="Genomic_DNA"/>
</dbReference>
<dbReference type="InterPro" id="IPR030184">
    <property type="entry name" value="WAT1-related"/>
</dbReference>
<dbReference type="GO" id="GO:0016020">
    <property type="term" value="C:membrane"/>
    <property type="evidence" value="ECO:0007669"/>
    <property type="project" value="UniProtKB-SubCell"/>
</dbReference>
<evidence type="ECO:0000313" key="8">
    <source>
        <dbReference type="EMBL" id="GAV69389.1"/>
    </source>
</evidence>
<feature type="transmembrane region" description="Helical" evidence="6">
    <location>
        <begin position="262"/>
        <end position="282"/>
    </location>
</feature>
<dbReference type="Pfam" id="PF00892">
    <property type="entry name" value="EamA"/>
    <property type="match status" value="2"/>
</dbReference>
<protein>
    <recommendedName>
        <fullName evidence="6">WAT1-related protein</fullName>
    </recommendedName>
</protein>
<feature type="domain" description="EamA" evidence="7">
    <location>
        <begin position="9"/>
        <end position="148"/>
    </location>
</feature>
<keyword evidence="5 6" id="KW-0472">Membrane</keyword>
<proteinExistence type="inferred from homology"/>
<dbReference type="Proteomes" id="UP000187406">
    <property type="component" value="Unassembled WGS sequence"/>
</dbReference>
<feature type="transmembrane region" description="Helical" evidence="6">
    <location>
        <begin position="167"/>
        <end position="191"/>
    </location>
</feature>
<organism evidence="8 9">
    <name type="scientific">Cephalotus follicularis</name>
    <name type="common">Albany pitcher plant</name>
    <dbReference type="NCBI Taxonomy" id="3775"/>
    <lineage>
        <taxon>Eukaryota</taxon>
        <taxon>Viridiplantae</taxon>
        <taxon>Streptophyta</taxon>
        <taxon>Embryophyta</taxon>
        <taxon>Tracheophyta</taxon>
        <taxon>Spermatophyta</taxon>
        <taxon>Magnoliopsida</taxon>
        <taxon>eudicotyledons</taxon>
        <taxon>Gunneridae</taxon>
        <taxon>Pentapetalae</taxon>
        <taxon>rosids</taxon>
        <taxon>fabids</taxon>
        <taxon>Oxalidales</taxon>
        <taxon>Cephalotaceae</taxon>
        <taxon>Cephalotus</taxon>
    </lineage>
</organism>
<accession>A0A1Q3BNC1</accession>
<dbReference type="InterPro" id="IPR037185">
    <property type="entry name" value="EmrE-like"/>
</dbReference>
<reference evidence="9" key="1">
    <citation type="submission" date="2016-04" db="EMBL/GenBank/DDBJ databases">
        <title>Cephalotus genome sequencing.</title>
        <authorList>
            <person name="Fukushima K."/>
            <person name="Hasebe M."/>
            <person name="Fang X."/>
        </authorList>
    </citation>
    <scope>NUCLEOTIDE SEQUENCE [LARGE SCALE GENOMIC DNA]</scope>
    <source>
        <strain evidence="9">cv. St1</strain>
    </source>
</reference>
<dbReference type="SUPFAM" id="SSF103481">
    <property type="entry name" value="Multidrug resistance efflux transporter EmrE"/>
    <property type="match status" value="2"/>
</dbReference>
<evidence type="ECO:0000256" key="2">
    <source>
        <dbReference type="ARBA" id="ARBA00007635"/>
    </source>
</evidence>
<comment type="subcellular location">
    <subcellularLocation>
        <location evidence="1 6">Membrane</location>
        <topology evidence="1 6">Multi-pass membrane protein</topology>
    </subcellularLocation>
</comment>
<feature type="transmembrane region" description="Helical" evidence="6">
    <location>
        <begin position="288"/>
        <end position="307"/>
    </location>
</feature>
<evidence type="ECO:0000256" key="1">
    <source>
        <dbReference type="ARBA" id="ARBA00004141"/>
    </source>
</evidence>
<sequence length="348" mass="37977">MAWFDKPTLIIVGLQFIYAGFILFTKRAFAIGLNPRMFDFYRQLFATLSMIPVCYLSRRNAPMGTSVGLKGLGYIFVAALFGLTGNQNLYFEGVELASSTIGGAMVNLIPAITFVIATTLGLEKINLKSFTSLAKILGTIICVTGAVIMTLLKGPELFSASLRSADWLYGSLFCFAGACCFSIWLILQVPVAKYCPDNKLSTLWMNFFGTLQAAVVALIVDRELKAWELHSTFIIVGLICCGVGSSVSIIGQAYCVTRRGPVFSAMFNPLTTVIVVVLAAIFLQDKVYIASLLGAIVMIAGLYIVLWGKSRDRKEGQESNQMPQIDETTTVQVDLEEPFLSNRQSPAA</sequence>
<evidence type="ECO:0000313" key="9">
    <source>
        <dbReference type="Proteomes" id="UP000187406"/>
    </source>
</evidence>
<feature type="transmembrane region" description="Helical" evidence="6">
    <location>
        <begin position="40"/>
        <end position="57"/>
    </location>
</feature>
<keyword evidence="9" id="KW-1185">Reference proteome</keyword>
<feature type="transmembrane region" description="Helical" evidence="6">
    <location>
        <begin position="69"/>
        <end position="89"/>
    </location>
</feature>
<feature type="transmembrane region" description="Helical" evidence="6">
    <location>
        <begin position="134"/>
        <end position="152"/>
    </location>
</feature>
<dbReference type="GO" id="GO:0022857">
    <property type="term" value="F:transmembrane transporter activity"/>
    <property type="evidence" value="ECO:0007669"/>
    <property type="project" value="InterPro"/>
</dbReference>
<dbReference type="InterPro" id="IPR000620">
    <property type="entry name" value="EamA_dom"/>
</dbReference>
<feature type="transmembrane region" description="Helical" evidence="6">
    <location>
        <begin position="203"/>
        <end position="220"/>
    </location>
</feature>
<feature type="transmembrane region" description="Helical" evidence="6">
    <location>
        <begin position="101"/>
        <end position="122"/>
    </location>
</feature>
<evidence type="ECO:0000256" key="6">
    <source>
        <dbReference type="RuleBase" id="RU363077"/>
    </source>
</evidence>